<reference evidence="2" key="1">
    <citation type="journal article" date="2019" name="Int. J. Syst. Evol. Microbiol.">
        <title>The Global Catalogue of Microorganisms (GCM) 10K type strain sequencing project: providing services to taxonomists for standard genome sequencing and annotation.</title>
        <authorList>
            <consortium name="The Broad Institute Genomics Platform"/>
            <consortium name="The Broad Institute Genome Sequencing Center for Infectious Disease"/>
            <person name="Wu L."/>
            <person name="Ma J."/>
        </authorList>
    </citation>
    <scope>NUCLEOTIDE SEQUENCE [LARGE SCALE GENOMIC DNA]</scope>
    <source>
        <strain evidence="2">TISTR 2466</strain>
    </source>
</reference>
<protein>
    <recommendedName>
        <fullName evidence="3">Phage protein</fullName>
    </recommendedName>
</protein>
<proteinExistence type="predicted"/>
<dbReference type="RefSeq" id="WP_381530773.1">
    <property type="nucleotide sequence ID" value="NZ_JBHUMQ010000003.1"/>
</dbReference>
<evidence type="ECO:0000313" key="2">
    <source>
        <dbReference type="Proteomes" id="UP001597399"/>
    </source>
</evidence>
<evidence type="ECO:0008006" key="3">
    <source>
        <dbReference type="Google" id="ProtNLM"/>
    </source>
</evidence>
<gene>
    <name evidence="1" type="ORF">ACFSUE_02505</name>
</gene>
<sequence>MKNALDNLFRSYGDVTQVIKKKVKSVMIPYLESYDYSEYLIKLDSVLVDVIKNSALDNKKLLSNFKNLMVDHDIKEIEVTDLFNRWMTFVEKNVDTDELDIDYDDEPTYEAVDVYFEFERDTERDWSCFEHATLIFECEHDETMNFEIKLYRYTKSSNEGWTIDYKHASDLSSLRKINEFEVFLMALCQDHTELIIDSDGDRNEVTPEKRPEPTFE</sequence>
<keyword evidence="2" id="KW-1185">Reference proteome</keyword>
<name>A0ABW5RYZ6_9BACL</name>
<evidence type="ECO:0000313" key="1">
    <source>
        <dbReference type="EMBL" id="MFD2692517.1"/>
    </source>
</evidence>
<comment type="caution">
    <text evidence="1">The sequence shown here is derived from an EMBL/GenBank/DDBJ whole genome shotgun (WGS) entry which is preliminary data.</text>
</comment>
<dbReference type="EMBL" id="JBHUMQ010000003">
    <property type="protein sequence ID" value="MFD2692517.1"/>
    <property type="molecule type" value="Genomic_DNA"/>
</dbReference>
<dbReference type="Proteomes" id="UP001597399">
    <property type="component" value="Unassembled WGS sequence"/>
</dbReference>
<accession>A0ABW5RYZ6</accession>
<organism evidence="1 2">
    <name type="scientific">Sporolactobacillus shoreicorticis</name>
    <dbReference type="NCBI Taxonomy" id="1923877"/>
    <lineage>
        <taxon>Bacteria</taxon>
        <taxon>Bacillati</taxon>
        <taxon>Bacillota</taxon>
        <taxon>Bacilli</taxon>
        <taxon>Bacillales</taxon>
        <taxon>Sporolactobacillaceae</taxon>
        <taxon>Sporolactobacillus</taxon>
    </lineage>
</organism>